<gene>
    <name evidence="1" type="ORF">C0Q70_05583</name>
</gene>
<reference evidence="1 2" key="1">
    <citation type="submission" date="2018-04" db="EMBL/GenBank/DDBJ databases">
        <title>The genome of golden apple snail Pomacea canaliculata provides insight into stress tolerance and invasive adaptation.</title>
        <authorList>
            <person name="Liu C."/>
            <person name="Liu B."/>
            <person name="Ren Y."/>
            <person name="Zhang Y."/>
            <person name="Wang H."/>
            <person name="Li S."/>
            <person name="Jiang F."/>
            <person name="Yin L."/>
            <person name="Zhang G."/>
            <person name="Qian W."/>
            <person name="Fan W."/>
        </authorList>
    </citation>
    <scope>NUCLEOTIDE SEQUENCE [LARGE SCALE GENOMIC DNA]</scope>
    <source>
        <strain evidence="1">SZHN2017</strain>
        <tissue evidence="1">Muscle</tissue>
    </source>
</reference>
<name>A0A2T7PLP4_POMCA</name>
<dbReference type="EMBL" id="PZQS01000003">
    <property type="protein sequence ID" value="PVD34312.1"/>
    <property type="molecule type" value="Genomic_DNA"/>
</dbReference>
<evidence type="ECO:0000313" key="2">
    <source>
        <dbReference type="Proteomes" id="UP000245119"/>
    </source>
</evidence>
<evidence type="ECO:0000313" key="1">
    <source>
        <dbReference type="EMBL" id="PVD34312.1"/>
    </source>
</evidence>
<sequence length="110" mass="12017">MRQLKICSVVLLRGLKPECSSASSSPAVVLLRFCDIQHDFAWVVDCDSIVLAQFAHSTEKSKVINDNGKIEIYMKGVQFEEVSSFKYLGATLSKDGSSTPNIRTSDSGKG</sequence>
<comment type="caution">
    <text evidence="1">The sequence shown here is derived from an EMBL/GenBank/DDBJ whole genome shotgun (WGS) entry which is preliminary data.</text>
</comment>
<dbReference type="Proteomes" id="UP000245119">
    <property type="component" value="Linkage Group LG3"/>
</dbReference>
<organism evidence="1 2">
    <name type="scientific">Pomacea canaliculata</name>
    <name type="common">Golden apple snail</name>
    <dbReference type="NCBI Taxonomy" id="400727"/>
    <lineage>
        <taxon>Eukaryota</taxon>
        <taxon>Metazoa</taxon>
        <taxon>Spiralia</taxon>
        <taxon>Lophotrochozoa</taxon>
        <taxon>Mollusca</taxon>
        <taxon>Gastropoda</taxon>
        <taxon>Caenogastropoda</taxon>
        <taxon>Architaenioglossa</taxon>
        <taxon>Ampullarioidea</taxon>
        <taxon>Ampullariidae</taxon>
        <taxon>Pomacea</taxon>
    </lineage>
</organism>
<proteinExistence type="predicted"/>
<keyword evidence="2" id="KW-1185">Reference proteome</keyword>
<protein>
    <submittedName>
        <fullName evidence="1">Uncharacterized protein</fullName>
    </submittedName>
</protein>
<dbReference type="AlphaFoldDB" id="A0A2T7PLP4"/>
<accession>A0A2T7PLP4</accession>